<dbReference type="Gene3D" id="3.40.50.300">
    <property type="entry name" value="P-loop containing nucleotide triphosphate hydrolases"/>
    <property type="match status" value="1"/>
</dbReference>
<dbReference type="FunFam" id="3.40.50.300:FF:000016">
    <property type="entry name" value="Oligopeptide ABC transporter ATP-binding component"/>
    <property type="match status" value="1"/>
</dbReference>
<dbReference type="OrthoDB" id="9809450at2"/>
<dbReference type="GO" id="GO:0015833">
    <property type="term" value="P:peptide transport"/>
    <property type="evidence" value="ECO:0007669"/>
    <property type="project" value="InterPro"/>
</dbReference>
<dbReference type="InterPro" id="IPR017871">
    <property type="entry name" value="ABC_transporter-like_CS"/>
</dbReference>
<dbReference type="SMART" id="SM00382">
    <property type="entry name" value="AAA"/>
    <property type="match status" value="1"/>
</dbReference>
<dbReference type="EMBL" id="APJX01000001">
    <property type="protein sequence ID" value="EMS80910.1"/>
    <property type="molecule type" value="Genomic_DNA"/>
</dbReference>
<evidence type="ECO:0000259" key="8">
    <source>
        <dbReference type="PROSITE" id="PS50893"/>
    </source>
</evidence>
<dbReference type="PROSITE" id="PS00211">
    <property type="entry name" value="ABC_TRANSPORTER_1"/>
    <property type="match status" value="1"/>
</dbReference>
<comment type="subcellular location">
    <subcellularLocation>
        <location evidence="1">Cell inner membrane</location>
        <topology evidence="1">Peripheral membrane protein</topology>
    </subcellularLocation>
</comment>
<dbReference type="GO" id="GO:0005524">
    <property type="term" value="F:ATP binding"/>
    <property type="evidence" value="ECO:0007669"/>
    <property type="project" value="UniProtKB-KW"/>
</dbReference>
<dbReference type="InterPro" id="IPR003439">
    <property type="entry name" value="ABC_transporter-like_ATP-bd"/>
</dbReference>
<evidence type="ECO:0000256" key="3">
    <source>
        <dbReference type="ARBA" id="ARBA00022448"/>
    </source>
</evidence>
<evidence type="ECO:0000313" key="10">
    <source>
        <dbReference type="Proteomes" id="UP000014216"/>
    </source>
</evidence>
<evidence type="ECO:0000256" key="4">
    <source>
        <dbReference type="ARBA" id="ARBA00022475"/>
    </source>
</evidence>
<keyword evidence="6" id="KW-0067">ATP-binding</keyword>
<dbReference type="PANTHER" id="PTHR43297:SF2">
    <property type="entry name" value="DIPEPTIDE TRANSPORT ATP-BINDING PROTEIN DPPD"/>
    <property type="match status" value="1"/>
</dbReference>
<evidence type="ECO:0000313" key="9">
    <source>
        <dbReference type="EMBL" id="EMS80910.1"/>
    </source>
</evidence>
<dbReference type="AlphaFoldDB" id="S0G1V7"/>
<dbReference type="InterPro" id="IPR050388">
    <property type="entry name" value="ABC_Ni/Peptide_Import"/>
</dbReference>
<keyword evidence="10" id="KW-1185">Reference proteome</keyword>
<protein>
    <submittedName>
        <fullName evidence="9">Dipeptide transport system ATPase subunit DppD</fullName>
        <ecNumber evidence="9">3.6.3.-</ecNumber>
    </submittedName>
</protein>
<dbReference type="Pfam" id="PF08352">
    <property type="entry name" value="oligo_HPY"/>
    <property type="match status" value="1"/>
</dbReference>
<dbReference type="RefSeq" id="WP_006963465.1">
    <property type="nucleotide sequence ID" value="NZ_APJX01000001.1"/>
</dbReference>
<keyword evidence="3" id="KW-0813">Transport</keyword>
<keyword evidence="5" id="KW-0547">Nucleotide-binding</keyword>
<dbReference type="Pfam" id="PF00005">
    <property type="entry name" value="ABC_tran"/>
    <property type="match status" value="1"/>
</dbReference>
<evidence type="ECO:0000256" key="1">
    <source>
        <dbReference type="ARBA" id="ARBA00004417"/>
    </source>
</evidence>
<dbReference type="PROSITE" id="PS50893">
    <property type="entry name" value="ABC_TRANSPORTER_2"/>
    <property type="match status" value="1"/>
</dbReference>
<keyword evidence="9" id="KW-0378">Hydrolase</keyword>
<dbReference type="GO" id="GO:0016887">
    <property type="term" value="F:ATP hydrolysis activity"/>
    <property type="evidence" value="ECO:0007669"/>
    <property type="project" value="InterPro"/>
</dbReference>
<dbReference type="InterPro" id="IPR013563">
    <property type="entry name" value="Oligopep_ABC_C"/>
</dbReference>
<evidence type="ECO:0000256" key="5">
    <source>
        <dbReference type="ARBA" id="ARBA00022741"/>
    </source>
</evidence>
<dbReference type="CDD" id="cd03257">
    <property type="entry name" value="ABC_NikE_OppD_transporters"/>
    <property type="match status" value="1"/>
</dbReference>
<dbReference type="NCBIfam" id="TIGR01727">
    <property type="entry name" value="oligo_HPY"/>
    <property type="match status" value="1"/>
</dbReference>
<dbReference type="GO" id="GO:0005886">
    <property type="term" value="C:plasma membrane"/>
    <property type="evidence" value="ECO:0007669"/>
    <property type="project" value="UniProtKB-SubCell"/>
</dbReference>
<evidence type="ECO:0000256" key="7">
    <source>
        <dbReference type="ARBA" id="ARBA00023136"/>
    </source>
</evidence>
<accession>S0G1V7</accession>
<dbReference type="Proteomes" id="UP000014216">
    <property type="component" value="Unassembled WGS sequence"/>
</dbReference>
<keyword evidence="4" id="KW-1003">Cell membrane</keyword>
<dbReference type="EC" id="3.6.3.-" evidence="9"/>
<comment type="caution">
    <text evidence="9">The sequence shown here is derived from an EMBL/GenBank/DDBJ whole genome shotgun (WGS) entry which is preliminary data.</text>
</comment>
<feature type="domain" description="ABC transporter" evidence="8">
    <location>
        <begin position="7"/>
        <end position="255"/>
    </location>
</feature>
<dbReference type="PANTHER" id="PTHR43297">
    <property type="entry name" value="OLIGOPEPTIDE TRANSPORT ATP-BINDING PROTEIN APPD"/>
    <property type="match status" value="1"/>
</dbReference>
<reference evidence="9 10" key="1">
    <citation type="journal article" date="2013" name="Genome Announc.">
        <title>Draft Genome Sequence of Desulfotignum phosphitoxidans DSM 13687 Strain FiPS-3.</title>
        <authorList>
            <person name="Poehlein A."/>
            <person name="Daniel R."/>
            <person name="Simeonova D.D."/>
        </authorList>
    </citation>
    <scope>NUCLEOTIDE SEQUENCE [LARGE SCALE GENOMIC DNA]</scope>
    <source>
        <strain evidence="9 10">DSM 13687</strain>
    </source>
</reference>
<dbReference type="InterPro" id="IPR027417">
    <property type="entry name" value="P-loop_NTPase"/>
</dbReference>
<organism evidence="9 10">
    <name type="scientific">Desulfotignum phosphitoxidans DSM 13687</name>
    <dbReference type="NCBI Taxonomy" id="1286635"/>
    <lineage>
        <taxon>Bacteria</taxon>
        <taxon>Pseudomonadati</taxon>
        <taxon>Thermodesulfobacteriota</taxon>
        <taxon>Desulfobacteria</taxon>
        <taxon>Desulfobacterales</taxon>
        <taxon>Desulfobacteraceae</taxon>
        <taxon>Desulfotignum</taxon>
    </lineage>
</organism>
<sequence>MSSLLEVRDLEVKFALRSGDITAIDGVSFQLDPGERMGLVGESGAGKSVTGFAIINLISKPGYISRGSIHFEGKEISAYPPEKMRKIRGNRISMIFQDPMMTLNPVYTIGFQMIETLRAHRDISKSEARAIALEKLKLVQMPSPEKRLAQYPHELSGGMRQRIIIAISLLADPAIIIADEPTTALDVTIQAEIMDLLQELCEKEKMGLILITHDLGVVSQVTEKIAVMYAGKIIEYGPTDTVVHHPVHPYTIGLIGSIPGSIEPGKDLKQIPGMMPTLTNIPPGCAFNPRCELAADICTRQTPVLEEKQNGIMAACHMK</sequence>
<dbReference type="PATRIC" id="fig|1286635.3.peg.47"/>
<comment type="similarity">
    <text evidence="2">Belongs to the ABC transporter superfamily.</text>
</comment>
<evidence type="ECO:0000256" key="2">
    <source>
        <dbReference type="ARBA" id="ARBA00005417"/>
    </source>
</evidence>
<evidence type="ECO:0000256" key="6">
    <source>
        <dbReference type="ARBA" id="ARBA00022840"/>
    </source>
</evidence>
<proteinExistence type="inferred from homology"/>
<name>S0G1V7_9BACT</name>
<gene>
    <name evidence="9" type="primary">dppD</name>
    <name evidence="9" type="ORF">Dpo_1c00400</name>
</gene>
<dbReference type="InterPro" id="IPR003593">
    <property type="entry name" value="AAA+_ATPase"/>
</dbReference>
<keyword evidence="7" id="KW-0472">Membrane</keyword>
<dbReference type="SUPFAM" id="SSF52540">
    <property type="entry name" value="P-loop containing nucleoside triphosphate hydrolases"/>
    <property type="match status" value="1"/>
</dbReference>